<dbReference type="SUPFAM" id="SSF109604">
    <property type="entry name" value="HD-domain/PDEase-like"/>
    <property type="match status" value="1"/>
</dbReference>
<evidence type="ECO:0000313" key="2">
    <source>
        <dbReference type="EMBL" id="PLX63465.1"/>
    </source>
</evidence>
<dbReference type="Gene3D" id="1.10.3210.10">
    <property type="entry name" value="Hypothetical protein af1432"/>
    <property type="match status" value="1"/>
</dbReference>
<accession>A0A2N6D199</accession>
<dbReference type="InterPro" id="IPR003607">
    <property type="entry name" value="HD/PDEase_dom"/>
</dbReference>
<protein>
    <recommendedName>
        <fullName evidence="1">HDOD domain-containing protein</fullName>
    </recommendedName>
</protein>
<dbReference type="PANTHER" id="PTHR33525:SF5">
    <property type="entry name" value="TWO COMPONENT SIGNAL TRANSDUCTION SYSTEM RESPONSE REGULATOR"/>
    <property type="match status" value="1"/>
</dbReference>
<dbReference type="NCBIfam" id="TIGR00277">
    <property type="entry name" value="HDIG"/>
    <property type="match status" value="1"/>
</dbReference>
<dbReference type="PROSITE" id="PS51833">
    <property type="entry name" value="HDOD"/>
    <property type="match status" value="1"/>
</dbReference>
<evidence type="ECO:0000313" key="3">
    <source>
        <dbReference type="Proteomes" id="UP000235015"/>
    </source>
</evidence>
<dbReference type="Pfam" id="PF08668">
    <property type="entry name" value="HDOD"/>
    <property type="match status" value="1"/>
</dbReference>
<dbReference type="InterPro" id="IPR052340">
    <property type="entry name" value="RNase_Y/CdgJ"/>
</dbReference>
<dbReference type="SMART" id="SM00471">
    <property type="entry name" value="HDc"/>
    <property type="match status" value="1"/>
</dbReference>
<organism evidence="2 3">
    <name type="scientific">Sedimenticola selenatireducens</name>
    <dbReference type="NCBI Taxonomy" id="191960"/>
    <lineage>
        <taxon>Bacteria</taxon>
        <taxon>Pseudomonadati</taxon>
        <taxon>Pseudomonadota</taxon>
        <taxon>Gammaproteobacteria</taxon>
        <taxon>Chromatiales</taxon>
        <taxon>Sedimenticolaceae</taxon>
        <taxon>Sedimenticola</taxon>
    </lineage>
</organism>
<dbReference type="AlphaFoldDB" id="A0A2N6D199"/>
<comment type="caution">
    <text evidence="2">The sequence shown here is derived from an EMBL/GenBank/DDBJ whole genome shotgun (WGS) entry which is preliminary data.</text>
</comment>
<sequence length="320" mass="35933">MNSIGPNKQQYSSAINNKIGSLPLLPSVVSQLLVLSPDDDDFLDQVYHLARQDPTFSIRLVQYAAKTCKSSQMAEKFSLKHAIARLGSRQIASIVASLSLMDSFEPRNQSDRNLWVHSVQVAVIAKKLVEVMPDLHLESEIIYLGALLHDIGRFFIFQAVPEGPSRIDENRWSTPAALLDAEMKTCGIDHVRVGADACVHWEIPKAITDIVANHHNYNLPTDALDERLLRLRVDIIQIADFYSVYLMNQPVMVPDEIEQEEGYEEKQIEILATELAEVILSTGSVLPEKYRSIIPRTLIVQRKNILVETGKILDALGLQE</sequence>
<dbReference type="STRING" id="1111735.GCA_000428045_03264"/>
<dbReference type="PANTHER" id="PTHR33525">
    <property type="match status" value="1"/>
</dbReference>
<feature type="domain" description="HDOD" evidence="1">
    <location>
        <begin position="22"/>
        <end position="217"/>
    </location>
</feature>
<dbReference type="InterPro" id="IPR006675">
    <property type="entry name" value="HDIG_dom"/>
</dbReference>
<reference evidence="2 3" key="1">
    <citation type="submission" date="2017-11" db="EMBL/GenBank/DDBJ databases">
        <title>Genome-resolved metagenomics identifies genetic mobility, metabolic interactions, and unexpected diversity in perchlorate-reducing communities.</title>
        <authorList>
            <person name="Barnum T.P."/>
            <person name="Figueroa I.A."/>
            <person name="Carlstrom C.I."/>
            <person name="Lucas L.N."/>
            <person name="Engelbrektson A.L."/>
            <person name="Coates J.D."/>
        </authorList>
    </citation>
    <scope>NUCLEOTIDE SEQUENCE [LARGE SCALE GENOMIC DNA]</scope>
    <source>
        <strain evidence="2">BM301</strain>
    </source>
</reference>
<dbReference type="RefSeq" id="WP_273437246.1">
    <property type="nucleotide sequence ID" value="NZ_PKUN01000001.1"/>
</dbReference>
<dbReference type="Proteomes" id="UP000235015">
    <property type="component" value="Unassembled WGS sequence"/>
</dbReference>
<name>A0A2N6D199_9GAMM</name>
<gene>
    <name evidence="2" type="ORF">C0630_00735</name>
</gene>
<dbReference type="EMBL" id="PKUN01000001">
    <property type="protein sequence ID" value="PLX63465.1"/>
    <property type="molecule type" value="Genomic_DNA"/>
</dbReference>
<dbReference type="CDD" id="cd00077">
    <property type="entry name" value="HDc"/>
    <property type="match status" value="1"/>
</dbReference>
<dbReference type="InterPro" id="IPR013976">
    <property type="entry name" value="HDOD"/>
</dbReference>
<proteinExistence type="predicted"/>
<evidence type="ECO:0000259" key="1">
    <source>
        <dbReference type="PROSITE" id="PS51833"/>
    </source>
</evidence>